<evidence type="ECO:0000256" key="11">
    <source>
        <dbReference type="RuleBase" id="RU003484"/>
    </source>
</evidence>
<dbReference type="NCBIfam" id="TIGR00967">
    <property type="entry name" value="3a0501s007"/>
    <property type="match status" value="1"/>
</dbReference>
<gene>
    <name evidence="9 13" type="primary">secY</name>
    <name evidence="13" type="ORF">NCTC11535_00547</name>
</gene>
<evidence type="ECO:0000256" key="7">
    <source>
        <dbReference type="ARBA" id="ARBA00023010"/>
    </source>
</evidence>
<evidence type="ECO:0000256" key="9">
    <source>
        <dbReference type="HAMAP-Rule" id="MF_01465"/>
    </source>
</evidence>
<dbReference type="InterPro" id="IPR026593">
    <property type="entry name" value="SecY"/>
</dbReference>
<evidence type="ECO:0000313" key="14">
    <source>
        <dbReference type="Proteomes" id="UP000250006"/>
    </source>
</evidence>
<keyword evidence="5 9" id="KW-0653">Protein transport</keyword>
<dbReference type="PIRSF" id="PIRSF004557">
    <property type="entry name" value="SecY"/>
    <property type="match status" value="1"/>
</dbReference>
<dbReference type="PANTHER" id="PTHR10906">
    <property type="entry name" value="SECY/SEC61-ALPHA FAMILY MEMBER"/>
    <property type="match status" value="1"/>
</dbReference>
<feature type="transmembrane region" description="Helical" evidence="9">
    <location>
        <begin position="190"/>
        <end position="210"/>
    </location>
</feature>
<keyword evidence="6 9" id="KW-1133">Transmembrane helix</keyword>
<dbReference type="PROSITE" id="PS00756">
    <property type="entry name" value="SECY_2"/>
    <property type="match status" value="1"/>
</dbReference>
<dbReference type="Proteomes" id="UP000250006">
    <property type="component" value="Unassembled WGS sequence"/>
</dbReference>
<sequence length="433" mass="46866">MLSAFVQAFKTPDLRKKLLFTLSIMALFRLGSVVPTPGVSLKNVKTCIGQAEDSGLVNLINIFSGGALLQLSVFALGIMPYITASIIIQLLRVVIPRFEELHKEGQAGNAKLTEYTRYLTIALGLLQSSTIVATATSTGPNALFGACKVPVVPNATPMTMILMIITMTAGTGLIMWLGEIITEHGIGNGMSLLIFTSIIAQFPANMISIAGGNGGISKFLIVVAVVLVATLAVVYVEQATRRIPVQYAKRMIGRRQYGGSTTYIPIKINTAGVIPVIFASSILAMPQLITQFVDGNHSWTNWIANNLRQTDTVYLVAYAVLILFFAFFYTAITFNPEEIADNMKKYGGFIPGIRAGEPTVRYLSYVINRVTTAGSLYLVILAMIPTLAVIWLGLSQALPFGGTTILIMVGVGLQTVKEINSQLQQRHYEGFLS</sequence>
<reference evidence="13 14" key="1">
    <citation type="submission" date="2018-06" db="EMBL/GenBank/DDBJ databases">
        <authorList>
            <consortium name="Pathogen Informatics"/>
            <person name="Doyle S."/>
        </authorList>
    </citation>
    <scope>NUCLEOTIDE SEQUENCE [LARGE SCALE GENOMIC DNA]</scope>
    <source>
        <strain evidence="13 14">NCTC11535</strain>
    </source>
</reference>
<feature type="transmembrane region" description="Helical" evidence="9">
    <location>
        <begin position="397"/>
        <end position="416"/>
    </location>
</feature>
<evidence type="ECO:0000256" key="12">
    <source>
        <dbReference type="RuleBase" id="RU004349"/>
    </source>
</evidence>
<comment type="similarity">
    <text evidence="2 9 12">Belongs to the SecY/SEC61-alpha family.</text>
</comment>
<dbReference type="InterPro" id="IPR023201">
    <property type="entry name" value="SecY_dom_sf"/>
</dbReference>
<feature type="transmembrane region" description="Helical" evidence="9">
    <location>
        <begin position="370"/>
        <end position="391"/>
    </location>
</feature>
<feature type="transmembrane region" description="Helical" evidence="9">
    <location>
        <begin position="216"/>
        <end position="236"/>
    </location>
</feature>
<name>A0ABY1VLB9_9ACTO</name>
<accession>A0ABY1VLB9</accession>
<organism evidence="13 14">
    <name type="scientific">Actinomyces bovis</name>
    <dbReference type="NCBI Taxonomy" id="1658"/>
    <lineage>
        <taxon>Bacteria</taxon>
        <taxon>Bacillati</taxon>
        <taxon>Actinomycetota</taxon>
        <taxon>Actinomycetes</taxon>
        <taxon>Actinomycetales</taxon>
        <taxon>Actinomycetaceae</taxon>
        <taxon>Actinomyces</taxon>
    </lineage>
</organism>
<proteinExistence type="inferred from homology"/>
<dbReference type="Gene3D" id="1.10.3370.10">
    <property type="entry name" value="SecY subunit domain"/>
    <property type="match status" value="1"/>
</dbReference>
<dbReference type="EMBL" id="UAPQ01000001">
    <property type="protein sequence ID" value="SPT52893.1"/>
    <property type="molecule type" value="Genomic_DNA"/>
</dbReference>
<dbReference type="PROSITE" id="PS00755">
    <property type="entry name" value="SECY_1"/>
    <property type="match status" value="1"/>
</dbReference>
<dbReference type="InterPro" id="IPR030659">
    <property type="entry name" value="SecY_CS"/>
</dbReference>
<comment type="subcellular location">
    <subcellularLocation>
        <location evidence="9">Cell membrane</location>
        <topology evidence="9">Multi-pass membrane protein</topology>
    </subcellularLocation>
    <subcellularLocation>
        <location evidence="1 11">Membrane</location>
        <topology evidence="1 11">Multi-pass membrane protein</topology>
    </subcellularLocation>
</comment>
<feature type="transmembrane region" description="Helical" evidence="9">
    <location>
        <begin position="73"/>
        <end position="95"/>
    </location>
</feature>
<evidence type="ECO:0000256" key="1">
    <source>
        <dbReference type="ARBA" id="ARBA00004141"/>
    </source>
</evidence>
<feature type="transmembrane region" description="Helical" evidence="9">
    <location>
        <begin position="313"/>
        <end position="334"/>
    </location>
</feature>
<keyword evidence="14" id="KW-1185">Reference proteome</keyword>
<dbReference type="SUPFAM" id="SSF103491">
    <property type="entry name" value="Preprotein translocase SecY subunit"/>
    <property type="match status" value="1"/>
</dbReference>
<keyword evidence="8 9" id="KW-0472">Membrane</keyword>
<keyword evidence="3 9" id="KW-0813">Transport</keyword>
<feature type="transmembrane region" description="Helical" evidence="9">
    <location>
        <begin position="155"/>
        <end position="178"/>
    </location>
</feature>
<dbReference type="InterPro" id="IPR002208">
    <property type="entry name" value="SecY/SEC61-alpha"/>
</dbReference>
<evidence type="ECO:0000313" key="13">
    <source>
        <dbReference type="EMBL" id="SPT52893.1"/>
    </source>
</evidence>
<keyword evidence="4 9" id="KW-0812">Transmembrane</keyword>
<evidence type="ECO:0000256" key="6">
    <source>
        <dbReference type="ARBA" id="ARBA00022989"/>
    </source>
</evidence>
<dbReference type="HAMAP" id="MF_01465">
    <property type="entry name" value="SecY"/>
    <property type="match status" value="1"/>
</dbReference>
<comment type="caution">
    <text evidence="9">Lacks conserved residue(s) required for the propagation of feature annotation.</text>
</comment>
<feature type="transmembrane region" description="Helical" evidence="9">
    <location>
        <begin position="115"/>
        <end position="135"/>
    </location>
</feature>
<comment type="function">
    <text evidence="9 10">The central subunit of the protein translocation channel SecYEG. Consists of two halves formed by TMs 1-5 and 6-10. These two domains form a lateral gate at the front which open onto the bilayer between TMs 2 and 7, and are clamped together by SecE at the back. The channel is closed by both a pore ring composed of hydrophobic SecY resides and a short helix (helix 2A) on the extracellular side of the membrane which forms a plug. The plug probably moves laterally to allow the channel to open. The ring and the pore may move independently.</text>
</comment>
<comment type="caution">
    <text evidence="13">The sequence shown here is derived from an EMBL/GenBank/DDBJ whole genome shotgun (WGS) entry which is preliminary data.</text>
</comment>
<evidence type="ECO:0000256" key="10">
    <source>
        <dbReference type="RuleBase" id="RU000537"/>
    </source>
</evidence>
<dbReference type="PRINTS" id="PR00303">
    <property type="entry name" value="SECYTRNLCASE"/>
</dbReference>
<evidence type="ECO:0000256" key="8">
    <source>
        <dbReference type="ARBA" id="ARBA00023136"/>
    </source>
</evidence>
<keyword evidence="9" id="KW-1003">Cell membrane</keyword>
<dbReference type="Pfam" id="PF00344">
    <property type="entry name" value="SecY"/>
    <property type="match status" value="1"/>
</dbReference>
<evidence type="ECO:0000256" key="3">
    <source>
        <dbReference type="ARBA" id="ARBA00022448"/>
    </source>
</evidence>
<dbReference type="RefSeq" id="WP_111835836.1">
    <property type="nucleotide sequence ID" value="NZ_UAPQ01000001.1"/>
</dbReference>
<comment type="subunit">
    <text evidence="9">Component of the Sec protein translocase complex. Heterotrimer consisting of SecY, SecE and SecG subunits. The heterotrimers can form oligomers, although 1 heterotrimer is thought to be able to translocate proteins. Interacts with the ribosome. Interacts with SecDF, and other proteins may be involved. Interacts with SecA.</text>
</comment>
<evidence type="ECO:0000256" key="2">
    <source>
        <dbReference type="ARBA" id="ARBA00005751"/>
    </source>
</evidence>
<evidence type="ECO:0000256" key="5">
    <source>
        <dbReference type="ARBA" id="ARBA00022927"/>
    </source>
</evidence>
<protein>
    <recommendedName>
        <fullName evidence="9 10">Protein translocase subunit SecY</fullName>
    </recommendedName>
</protein>
<evidence type="ECO:0000256" key="4">
    <source>
        <dbReference type="ARBA" id="ARBA00022692"/>
    </source>
</evidence>
<keyword evidence="7 9" id="KW-0811">Translocation</keyword>